<name>A0A6V8LZC4_9BACT</name>
<feature type="transmembrane region" description="Helical" evidence="1">
    <location>
        <begin position="29"/>
        <end position="51"/>
    </location>
</feature>
<dbReference type="Proteomes" id="UP000494245">
    <property type="component" value="Unassembled WGS sequence"/>
</dbReference>
<evidence type="ECO:0000313" key="3">
    <source>
        <dbReference type="Proteomes" id="UP000494245"/>
    </source>
</evidence>
<keyword evidence="1" id="KW-0812">Transmembrane</keyword>
<dbReference type="EMBL" id="BLTE01000025">
    <property type="protein sequence ID" value="GFK95901.1"/>
    <property type="molecule type" value="Genomic_DNA"/>
</dbReference>
<gene>
    <name evidence="2" type="ORF">NNJEOMEG_03774</name>
</gene>
<keyword evidence="3" id="KW-1185">Reference proteome</keyword>
<accession>A0A6V8LZC4</accession>
<reference evidence="2 3" key="1">
    <citation type="submission" date="2020-04" db="EMBL/GenBank/DDBJ databases">
        <authorList>
            <consortium name="Desulfovibrio sp. FSS-1 genome sequencing consortium"/>
            <person name="Shimoshige H."/>
            <person name="Kobayashi H."/>
            <person name="Maekawa T."/>
        </authorList>
    </citation>
    <scope>NUCLEOTIDE SEQUENCE [LARGE SCALE GENOMIC DNA]</scope>
    <source>
        <strain evidence="2 3">SIID29052-01</strain>
    </source>
</reference>
<keyword evidence="1" id="KW-0472">Membrane</keyword>
<evidence type="ECO:0000313" key="2">
    <source>
        <dbReference type="EMBL" id="GFK95901.1"/>
    </source>
</evidence>
<organism evidence="2 3">
    <name type="scientific">Fundidesulfovibrio magnetotacticus</name>
    <dbReference type="NCBI Taxonomy" id="2730080"/>
    <lineage>
        <taxon>Bacteria</taxon>
        <taxon>Pseudomonadati</taxon>
        <taxon>Thermodesulfobacteriota</taxon>
        <taxon>Desulfovibrionia</taxon>
        <taxon>Desulfovibrionales</taxon>
        <taxon>Desulfovibrionaceae</taxon>
        <taxon>Fundidesulfovibrio</taxon>
    </lineage>
</organism>
<reference evidence="2 3" key="2">
    <citation type="submission" date="2020-05" db="EMBL/GenBank/DDBJ databases">
        <title>Draft genome sequence of Desulfovibrio sp. strainFSS-1.</title>
        <authorList>
            <person name="Shimoshige H."/>
            <person name="Kobayashi H."/>
            <person name="Maekawa T."/>
        </authorList>
    </citation>
    <scope>NUCLEOTIDE SEQUENCE [LARGE SCALE GENOMIC DNA]</scope>
    <source>
        <strain evidence="2 3">SIID29052-01</strain>
    </source>
</reference>
<comment type="caution">
    <text evidence="2">The sequence shown here is derived from an EMBL/GenBank/DDBJ whole genome shotgun (WGS) entry which is preliminary data.</text>
</comment>
<keyword evidence="1" id="KW-1133">Transmembrane helix</keyword>
<protein>
    <submittedName>
        <fullName evidence="2">Uncharacterized protein</fullName>
    </submittedName>
</protein>
<dbReference type="RefSeq" id="WP_173087039.1">
    <property type="nucleotide sequence ID" value="NZ_BLTE01000025.1"/>
</dbReference>
<sequence>MPPRDEPHHLLNWSVSVPLLTNRFMFLDFLRWMGLTCLAMALIACLIGLFAGDAGVFLGVLQLFGAVCAGMTVLFVLVMFLFFGNRLELAFRLDERGAHALVASRRGRAANRAAVLLGALAGKPGVAGAGLLAQAQEHTFVDYSLVRRARFSPRQRVISLGTHWLRTVRLYCTPRSYPEAERLVRQGLASHARRARIVDDPA</sequence>
<dbReference type="AlphaFoldDB" id="A0A6V8LZC4"/>
<feature type="transmembrane region" description="Helical" evidence="1">
    <location>
        <begin position="57"/>
        <end position="83"/>
    </location>
</feature>
<evidence type="ECO:0000256" key="1">
    <source>
        <dbReference type="SAM" id="Phobius"/>
    </source>
</evidence>
<proteinExistence type="predicted"/>